<evidence type="ECO:0008006" key="4">
    <source>
        <dbReference type="Google" id="ProtNLM"/>
    </source>
</evidence>
<keyword evidence="3" id="KW-1185">Reference proteome</keyword>
<proteinExistence type="predicted"/>
<comment type="caution">
    <text evidence="2">The sequence shown here is derived from an EMBL/GenBank/DDBJ whole genome shotgun (WGS) entry which is preliminary data.</text>
</comment>
<dbReference type="NCBIfam" id="TIGR04131">
    <property type="entry name" value="Bac_Flav_CTERM"/>
    <property type="match status" value="1"/>
</dbReference>
<feature type="chain" id="PRO_5041292549" description="Gliding motility-associated C-terminal domain-containing protein" evidence="1">
    <location>
        <begin position="22"/>
        <end position="982"/>
    </location>
</feature>
<dbReference type="AlphaFoldDB" id="A0AA37SQZ1"/>
<reference evidence="2" key="1">
    <citation type="journal article" date="2014" name="Int. J. Syst. Evol. Microbiol.">
        <title>Complete genome sequence of Corynebacterium casei LMG S-19264T (=DSM 44701T), isolated from a smear-ripened cheese.</title>
        <authorList>
            <consortium name="US DOE Joint Genome Institute (JGI-PGF)"/>
            <person name="Walter F."/>
            <person name="Albersmeier A."/>
            <person name="Kalinowski J."/>
            <person name="Ruckert C."/>
        </authorList>
    </citation>
    <scope>NUCLEOTIDE SEQUENCE</scope>
    <source>
        <strain evidence="2">NBRC 108769</strain>
    </source>
</reference>
<dbReference type="Proteomes" id="UP001156666">
    <property type="component" value="Unassembled WGS sequence"/>
</dbReference>
<dbReference type="RefSeq" id="WP_235294491.1">
    <property type="nucleotide sequence ID" value="NZ_BSOH01000015.1"/>
</dbReference>
<accession>A0AA37SQZ1</accession>
<evidence type="ECO:0000313" key="3">
    <source>
        <dbReference type="Proteomes" id="UP001156666"/>
    </source>
</evidence>
<gene>
    <name evidence="2" type="ORF">GCM10007940_26940</name>
</gene>
<protein>
    <recommendedName>
        <fullName evidence="4">Gliding motility-associated C-terminal domain-containing protein</fullName>
    </recommendedName>
</protein>
<feature type="signal peptide" evidence="1">
    <location>
        <begin position="1"/>
        <end position="21"/>
    </location>
</feature>
<organism evidence="2 3">
    <name type="scientific">Portibacter lacus</name>
    <dbReference type="NCBI Taxonomy" id="1099794"/>
    <lineage>
        <taxon>Bacteria</taxon>
        <taxon>Pseudomonadati</taxon>
        <taxon>Bacteroidota</taxon>
        <taxon>Saprospiria</taxon>
        <taxon>Saprospirales</taxon>
        <taxon>Haliscomenobacteraceae</taxon>
        <taxon>Portibacter</taxon>
    </lineage>
</organism>
<evidence type="ECO:0000256" key="1">
    <source>
        <dbReference type="SAM" id="SignalP"/>
    </source>
</evidence>
<sequence length="982" mass="107842">MTKPIATLFFTIVLLCNMLSAQCNLPDPDKGLIITKSTFLCGDILDGYTGKLPDTESPVVGQPASLCEGFPGGGGKADNVLWFSFIATSFQFDIDIFYSNCGADPNANIQVGVYGDTEFNEKVVCNSFPNASPANLWTDAAIPGKVYYLYIDGYETPGLTSTCDFRIEVNSGINTTPYIFDWKDDVSGISTEEDGIVIQDNHNVCSGNNIIYNYQAPTCEAKAGAFPLDSFSNLDLYCYEWTIEPAGSGVILGDPNAREIDVDWQVPGDYVLSVEIFPHDDIEMCSPSLCLDASPINVFSRDITQMTADTIYVCSHEPYPYCGELIAETTTITCIENTANCIEVVQPFKLLENDTVDYGTFVNCGSEGCFELFGIEYCTPGEYLRPDKDVCNIFHKFIIEGFNIDIDLPTTVSLDCDTDDLLISPEVSTNYTGNVTYEWRSNGVVIGNDINLSVSETGAYEFKVIFPDLESVCEGTAVLNVVESMGAPKFDLNIPVISCLNPIGMVEFVEIDPIASLMWEGANGFVNTNPSFTLNQGGTFTLSIIGENGCVNDTTFTVLEDKNKPLIELTYGKLTCLEETTTASFISDLPVNNANWIKPNGLVVAADELQIALPGDYEVSVIANNGCVTRVPFTVEENKDMPTANAGDDQMWQCNTKELSIDGVVSSGPLDIEWTFVEKGIINTPPHLKSIVVGSEGTYILNVINSESGCETSDSMNVFRNENVPDSMEVVKIDPSCFETEDGLIQVINVEGGTAPFKYFLNGIQAEDDFMDNLTAGLYEVMVLDSFDCQLVVEIEVEQQPEIIFEMPDYVTIGYNELYTFVASHNTPFDEIQSVNWFDANGNLIGESDTLYFKTIDDTTISLEVTNINGCSNTRSIPVEVDIDVPVFAPNIFSPNDDGVNDRFTLYARDEYPTKINSLAIFNRWGEQVFLVQNLGMGDEENGWDGRKDGQALNNAVFTYAAVVELIDGTTKLVRGEVTLLR</sequence>
<dbReference type="Pfam" id="PF13585">
    <property type="entry name" value="CHU_C"/>
    <property type="match status" value="1"/>
</dbReference>
<keyword evidence="1" id="KW-0732">Signal</keyword>
<dbReference type="EMBL" id="BSOH01000015">
    <property type="protein sequence ID" value="GLR18079.1"/>
    <property type="molecule type" value="Genomic_DNA"/>
</dbReference>
<name>A0AA37SQZ1_9BACT</name>
<evidence type="ECO:0000313" key="2">
    <source>
        <dbReference type="EMBL" id="GLR18079.1"/>
    </source>
</evidence>
<dbReference type="InterPro" id="IPR026341">
    <property type="entry name" value="T9SS_type_B"/>
</dbReference>
<reference evidence="2" key="2">
    <citation type="submission" date="2023-01" db="EMBL/GenBank/DDBJ databases">
        <title>Draft genome sequence of Portibacter lacus strain NBRC 108769.</title>
        <authorList>
            <person name="Sun Q."/>
            <person name="Mori K."/>
        </authorList>
    </citation>
    <scope>NUCLEOTIDE SEQUENCE</scope>
    <source>
        <strain evidence="2">NBRC 108769</strain>
    </source>
</reference>